<evidence type="ECO:0000256" key="1">
    <source>
        <dbReference type="ARBA" id="ARBA00009836"/>
    </source>
</evidence>
<dbReference type="EMBL" id="CP055156">
    <property type="protein sequence ID" value="QNF32161.1"/>
    <property type="molecule type" value="Genomic_DNA"/>
</dbReference>
<dbReference type="RefSeq" id="WP_185272942.1">
    <property type="nucleotide sequence ID" value="NZ_CP055156.1"/>
</dbReference>
<reference evidence="6 7" key="1">
    <citation type="journal article" date="2018" name="Int. J. Syst. Evol. Microbiol.">
        <title>Adhaeribacter swui sp. nov., isolated from wet mud.</title>
        <authorList>
            <person name="Kim D.U."/>
            <person name="Kim K.W."/>
            <person name="Kang M.S."/>
            <person name="Kim J.Y."/>
            <person name="Jang J.H."/>
            <person name="Kim M.K."/>
        </authorList>
    </citation>
    <scope>NUCLEOTIDE SEQUENCE [LARGE SCALE GENOMIC DNA]</scope>
    <source>
        <strain evidence="6 7">KCTC 52873</strain>
    </source>
</reference>
<proteinExistence type="inferred from homology"/>
<dbReference type="InterPro" id="IPR022928">
    <property type="entry name" value="RNA_2'-PTrans_KptA"/>
</dbReference>
<dbReference type="AlphaFoldDB" id="A0A7G7G4S7"/>
<dbReference type="GO" id="GO:0006388">
    <property type="term" value="P:tRNA splicing, via endonucleolytic cleavage and ligation"/>
    <property type="evidence" value="ECO:0007669"/>
    <property type="project" value="UniProtKB-UniRule"/>
</dbReference>
<dbReference type="NCBIfam" id="NF002014">
    <property type="entry name" value="PRK00819.1-4"/>
    <property type="match status" value="1"/>
</dbReference>
<name>A0A7G7G4S7_9BACT</name>
<evidence type="ECO:0000256" key="4">
    <source>
        <dbReference type="ARBA" id="ARBA00025212"/>
    </source>
</evidence>
<dbReference type="HAMAP" id="MF_00299">
    <property type="entry name" value="KptA"/>
    <property type="match status" value="1"/>
</dbReference>
<comment type="function">
    <text evidence="4 5">Removes the 2'-phosphate from RNA via an intermediate in which the phosphate is ADP-ribosylated by NAD followed by a presumed transesterification to release the RNA and generate ADP-ribose 1''-2''-cyclic phosphate (APPR&gt;P). May function as an ADP-ribosylase.</text>
</comment>
<sequence length="184" mass="20920">MLPEKEIVRISKFLSLVLRHRPEKIGISLDENGWTDVTTLIQQVNKNGVPLSREVLKLVVETNSKKRFAFNADKTKIRASQGHSVNVNLDYTPQTPPAILYHGTSERHLKSILATGLQKQNRHHVHLSTDVVTARNVGQRHGKPVILRIDAEIMTKNGYLFYLSENQVWLTDHIPTEYLQIVAS</sequence>
<accession>A0A7G7G4S7</accession>
<dbReference type="Proteomes" id="UP000515237">
    <property type="component" value="Chromosome"/>
</dbReference>
<dbReference type="Gene3D" id="1.10.10.970">
    <property type="entry name" value="RNA 2'-phosphotransferase, Tpt1/KptA family, N-terminal domain"/>
    <property type="match status" value="1"/>
</dbReference>
<dbReference type="KEGG" id="aswu:HUW51_05240"/>
<comment type="similarity">
    <text evidence="1 5">Belongs to the KptA/TPT1 family.</text>
</comment>
<dbReference type="Gene3D" id="3.20.170.30">
    <property type="match status" value="1"/>
</dbReference>
<gene>
    <name evidence="5" type="primary">kptA</name>
    <name evidence="6" type="ORF">HUW51_05240</name>
</gene>
<dbReference type="EC" id="2.7.1.-" evidence="5"/>
<protein>
    <recommendedName>
        <fullName evidence="5">Probable RNA 2'-phosphotransferase</fullName>
        <ecNumber evidence="5">2.7.1.-</ecNumber>
    </recommendedName>
</protein>
<dbReference type="GO" id="GO:0000215">
    <property type="term" value="F:tRNA 2'-phosphotransferase activity"/>
    <property type="evidence" value="ECO:0007669"/>
    <property type="project" value="TreeGrafter"/>
</dbReference>
<dbReference type="SUPFAM" id="SSF56399">
    <property type="entry name" value="ADP-ribosylation"/>
    <property type="match status" value="1"/>
</dbReference>
<dbReference type="InterPro" id="IPR002745">
    <property type="entry name" value="Ptrans_KptA/Tpt1"/>
</dbReference>
<keyword evidence="2 5" id="KW-0808">Transferase</keyword>
<evidence type="ECO:0000313" key="7">
    <source>
        <dbReference type="Proteomes" id="UP000515237"/>
    </source>
</evidence>
<evidence type="ECO:0000256" key="3">
    <source>
        <dbReference type="ARBA" id="ARBA00023027"/>
    </source>
</evidence>
<keyword evidence="3 5" id="KW-0520">NAD</keyword>
<dbReference type="PANTHER" id="PTHR12684:SF2">
    <property type="entry name" value="TRNA 2'-PHOSPHOTRANSFERASE 1"/>
    <property type="match status" value="1"/>
</dbReference>
<dbReference type="InterPro" id="IPR042081">
    <property type="entry name" value="RNA_2'-PTrans_C"/>
</dbReference>
<evidence type="ECO:0000256" key="2">
    <source>
        <dbReference type="ARBA" id="ARBA00022679"/>
    </source>
</evidence>
<dbReference type="InterPro" id="IPR042080">
    <property type="entry name" value="RNA_2'-PTrans_N"/>
</dbReference>
<dbReference type="PANTHER" id="PTHR12684">
    <property type="entry name" value="PUTATIVE PHOSPHOTRANSFERASE"/>
    <property type="match status" value="1"/>
</dbReference>
<dbReference type="GO" id="GO:0003950">
    <property type="term" value="F:NAD+ poly-ADP-ribosyltransferase activity"/>
    <property type="evidence" value="ECO:0007669"/>
    <property type="project" value="InterPro"/>
</dbReference>
<keyword evidence="7" id="KW-1185">Reference proteome</keyword>
<dbReference type="Pfam" id="PF01885">
    <property type="entry name" value="PTS_2-RNA"/>
    <property type="match status" value="1"/>
</dbReference>
<evidence type="ECO:0000313" key="6">
    <source>
        <dbReference type="EMBL" id="QNF32161.1"/>
    </source>
</evidence>
<organism evidence="6 7">
    <name type="scientific">Adhaeribacter swui</name>
    <dbReference type="NCBI Taxonomy" id="2086471"/>
    <lineage>
        <taxon>Bacteria</taxon>
        <taxon>Pseudomonadati</taxon>
        <taxon>Bacteroidota</taxon>
        <taxon>Cytophagia</taxon>
        <taxon>Cytophagales</taxon>
        <taxon>Hymenobacteraceae</taxon>
        <taxon>Adhaeribacter</taxon>
    </lineage>
</organism>
<evidence type="ECO:0000256" key="5">
    <source>
        <dbReference type="HAMAP-Rule" id="MF_00299"/>
    </source>
</evidence>